<evidence type="ECO:0000256" key="1">
    <source>
        <dbReference type="SAM" id="MobiDB-lite"/>
    </source>
</evidence>
<accession>A0A1H1S5G4</accession>
<organism evidence="3 4">
    <name type="scientific">Microbacterium paraoxydans</name>
    <dbReference type="NCBI Taxonomy" id="199592"/>
    <lineage>
        <taxon>Bacteria</taxon>
        <taxon>Bacillati</taxon>
        <taxon>Actinomycetota</taxon>
        <taxon>Actinomycetes</taxon>
        <taxon>Micrococcales</taxon>
        <taxon>Microbacteriaceae</taxon>
        <taxon>Microbacterium</taxon>
    </lineage>
</organism>
<dbReference type="PANTHER" id="PTHR43194">
    <property type="entry name" value="HYDROLASE ALPHA/BETA FOLD FAMILY"/>
    <property type="match status" value="1"/>
</dbReference>
<dbReference type="InterPro" id="IPR029058">
    <property type="entry name" value="AB_hydrolase_fold"/>
</dbReference>
<dbReference type="eggNOG" id="COG1073">
    <property type="taxonomic scope" value="Bacteria"/>
</dbReference>
<dbReference type="GO" id="GO:0016787">
    <property type="term" value="F:hydrolase activity"/>
    <property type="evidence" value="ECO:0007669"/>
    <property type="project" value="UniProtKB-KW"/>
</dbReference>
<dbReference type="AlphaFoldDB" id="A0A1H1S5G4"/>
<feature type="compositionally biased region" description="Basic residues" evidence="1">
    <location>
        <begin position="322"/>
        <end position="333"/>
    </location>
</feature>
<gene>
    <name evidence="3" type="ORF">SAMN04489809_1842</name>
</gene>
<keyword evidence="3" id="KW-0378">Hydrolase</keyword>
<feature type="compositionally biased region" description="Low complexity" evidence="1">
    <location>
        <begin position="301"/>
        <end position="321"/>
    </location>
</feature>
<dbReference type="SUPFAM" id="SSF53474">
    <property type="entry name" value="alpha/beta-Hydrolases"/>
    <property type="match status" value="1"/>
</dbReference>
<protein>
    <submittedName>
        <fullName evidence="3">Alpha/beta hydrolase family protein</fullName>
    </submittedName>
</protein>
<evidence type="ECO:0000313" key="4">
    <source>
        <dbReference type="Proteomes" id="UP000182126"/>
    </source>
</evidence>
<evidence type="ECO:0000259" key="2">
    <source>
        <dbReference type="Pfam" id="PF12697"/>
    </source>
</evidence>
<dbReference type="Gene3D" id="3.40.50.1820">
    <property type="entry name" value="alpha/beta hydrolase"/>
    <property type="match status" value="1"/>
</dbReference>
<proteinExistence type="predicted"/>
<dbReference type="Pfam" id="PF12697">
    <property type="entry name" value="Abhydrolase_6"/>
    <property type="match status" value="1"/>
</dbReference>
<dbReference type="PANTHER" id="PTHR43194:SF2">
    <property type="entry name" value="PEROXISOMAL MEMBRANE PROTEIN LPX1"/>
    <property type="match status" value="1"/>
</dbReference>
<reference evidence="3 4" key="1">
    <citation type="submission" date="2016-10" db="EMBL/GenBank/DDBJ databases">
        <authorList>
            <person name="de Groot N.N."/>
        </authorList>
    </citation>
    <scope>NUCLEOTIDE SEQUENCE [LARGE SCALE GENOMIC DNA]</scope>
    <source>
        <strain evidence="3 4">DSM 15019</strain>
    </source>
</reference>
<dbReference type="Proteomes" id="UP000182126">
    <property type="component" value="Chromosome I"/>
</dbReference>
<feature type="region of interest" description="Disordered" evidence="1">
    <location>
        <begin position="301"/>
        <end position="333"/>
    </location>
</feature>
<dbReference type="InterPro" id="IPR000073">
    <property type="entry name" value="AB_hydrolase_1"/>
</dbReference>
<dbReference type="InterPro" id="IPR050228">
    <property type="entry name" value="Carboxylesterase_BioH"/>
</dbReference>
<dbReference type="GeneID" id="36298243"/>
<name>A0A1H1S5G4_9MICO</name>
<dbReference type="EMBL" id="LT629770">
    <property type="protein sequence ID" value="SDS43242.1"/>
    <property type="molecule type" value="Genomic_DNA"/>
</dbReference>
<sequence>MPSASSLLVRHLPTVGRLSPRLAGDLAYRLFFSTRPRMAVRSADAATHDDARRGSLLVRGIPVTTYTWGTGPRTVLLLHGWRGRASQFAPLVRELVAEGFRVVAFDAPAHGSSGGRHTDIRDWVDAAEQLDRTHGPFSTLIGHSFGGLAALTVARSSGSVPAVAVVAGAAAPEAVLAQFVGDLRLDAATADRLRTRFHRRLRLDPATAAERYDAAAHPLPAGTALLIVHDRGDRRMPDHNALRLHAAHPGRSRLVRTVGLGHTRVLSADPALDAVVALATGGLAAVDALGTATGRAAIDAAPADPSAALRSPTPGSAGSPRSGRRPRTAARQW</sequence>
<dbReference type="RefSeq" id="WP_060923148.1">
    <property type="nucleotide sequence ID" value="NZ_LT629770.1"/>
</dbReference>
<feature type="domain" description="AB hydrolase-1" evidence="2">
    <location>
        <begin position="75"/>
        <end position="265"/>
    </location>
</feature>
<evidence type="ECO:0000313" key="3">
    <source>
        <dbReference type="EMBL" id="SDS43242.1"/>
    </source>
</evidence>